<keyword evidence="5" id="KW-0418">Kinase</keyword>
<dbReference type="PROSITE" id="PS00108">
    <property type="entry name" value="PROTEIN_KINASE_ST"/>
    <property type="match status" value="1"/>
</dbReference>
<keyword evidence="4" id="KW-0547">Nucleotide-binding</keyword>
<dbReference type="Pfam" id="PF13966">
    <property type="entry name" value="zf-RVT"/>
    <property type="match status" value="1"/>
</dbReference>
<accession>A0A2N9EY15</accession>
<evidence type="ECO:0000313" key="10">
    <source>
        <dbReference type="EMBL" id="SPC79738.1"/>
    </source>
</evidence>
<comment type="catalytic activity">
    <reaction evidence="8">
        <text>L-seryl-[protein] + ATP = O-phospho-L-seryl-[protein] + ADP + H(+)</text>
        <dbReference type="Rhea" id="RHEA:17989"/>
        <dbReference type="Rhea" id="RHEA-COMP:9863"/>
        <dbReference type="Rhea" id="RHEA-COMP:11604"/>
        <dbReference type="ChEBI" id="CHEBI:15378"/>
        <dbReference type="ChEBI" id="CHEBI:29999"/>
        <dbReference type="ChEBI" id="CHEBI:30616"/>
        <dbReference type="ChEBI" id="CHEBI:83421"/>
        <dbReference type="ChEBI" id="CHEBI:456216"/>
        <dbReference type="EC" id="2.7.11.1"/>
    </reaction>
</comment>
<keyword evidence="3" id="KW-0808">Transferase</keyword>
<evidence type="ECO:0000256" key="2">
    <source>
        <dbReference type="ARBA" id="ARBA00022527"/>
    </source>
</evidence>
<dbReference type="EMBL" id="OIVN01000410">
    <property type="protein sequence ID" value="SPC79738.1"/>
    <property type="molecule type" value="Genomic_DNA"/>
</dbReference>
<keyword evidence="6" id="KW-0067">ATP-binding</keyword>
<dbReference type="AlphaFoldDB" id="A0A2N9EY15"/>
<evidence type="ECO:0000256" key="4">
    <source>
        <dbReference type="ARBA" id="ARBA00022741"/>
    </source>
</evidence>
<dbReference type="EC" id="2.7.11.1" evidence="1"/>
<dbReference type="InterPro" id="IPR053235">
    <property type="entry name" value="Ser_Thr_kinase"/>
</dbReference>
<dbReference type="GO" id="GO:0005524">
    <property type="term" value="F:ATP binding"/>
    <property type="evidence" value="ECO:0007669"/>
    <property type="project" value="UniProtKB-KW"/>
</dbReference>
<dbReference type="PANTHER" id="PTHR24361:SF433">
    <property type="entry name" value="PROTEIN KINASE DOMAIN-CONTAINING PROTEIN"/>
    <property type="match status" value="1"/>
</dbReference>
<name>A0A2N9EY15_FAGSY</name>
<dbReference type="GO" id="GO:0004674">
    <property type="term" value="F:protein serine/threonine kinase activity"/>
    <property type="evidence" value="ECO:0007669"/>
    <property type="project" value="UniProtKB-KW"/>
</dbReference>
<keyword evidence="2" id="KW-0723">Serine/threonine-protein kinase</keyword>
<dbReference type="Pfam" id="PF00069">
    <property type="entry name" value="Pkinase"/>
    <property type="match status" value="1"/>
</dbReference>
<dbReference type="SMART" id="SM00220">
    <property type="entry name" value="S_TKc"/>
    <property type="match status" value="1"/>
</dbReference>
<evidence type="ECO:0000259" key="9">
    <source>
        <dbReference type="PROSITE" id="PS50011"/>
    </source>
</evidence>
<evidence type="ECO:0000256" key="6">
    <source>
        <dbReference type="ARBA" id="ARBA00022840"/>
    </source>
</evidence>
<dbReference type="GO" id="GO:0005737">
    <property type="term" value="C:cytoplasm"/>
    <property type="evidence" value="ECO:0007669"/>
    <property type="project" value="TreeGrafter"/>
</dbReference>
<dbReference type="PANTHER" id="PTHR24361">
    <property type="entry name" value="MITOGEN-ACTIVATED KINASE KINASE KINASE"/>
    <property type="match status" value="1"/>
</dbReference>
<sequence>MESEGYYGGSLLLCIAALEKIVMIDNLDKRGMFIVNWCCMCKRNSEYVHHLLLHCPIVMELWDLALIAFGIKWVMPKTVKGVLQSLWRKPDSFRSRNLNHKNIVKYLGSLKTKTHLHIILEYVENGSLANIIKPNKFGPFPESLVAVYIAQVLEGLVYLHEQGVIHRDIKGANILTTKECQSAIAQIVLPPHVRIGWRVRLWVQNSLGVWWVDHPKLEEVRGEQFLSGEMDCRNG</sequence>
<dbReference type="InterPro" id="IPR000719">
    <property type="entry name" value="Prot_kinase_dom"/>
</dbReference>
<protein>
    <recommendedName>
        <fullName evidence="1">non-specific serine/threonine protein kinase</fullName>
        <ecNumber evidence="1">2.7.11.1</ecNumber>
    </recommendedName>
</protein>
<dbReference type="InterPro" id="IPR008271">
    <property type="entry name" value="Ser/Thr_kinase_AS"/>
</dbReference>
<gene>
    <name evidence="10" type="ORF">FSB_LOCUS7620</name>
</gene>
<evidence type="ECO:0000256" key="5">
    <source>
        <dbReference type="ARBA" id="ARBA00022777"/>
    </source>
</evidence>
<dbReference type="InterPro" id="IPR026960">
    <property type="entry name" value="RVT-Znf"/>
</dbReference>
<evidence type="ECO:0000256" key="8">
    <source>
        <dbReference type="ARBA" id="ARBA00048679"/>
    </source>
</evidence>
<dbReference type="InterPro" id="IPR011009">
    <property type="entry name" value="Kinase-like_dom_sf"/>
</dbReference>
<comment type="catalytic activity">
    <reaction evidence="7">
        <text>L-threonyl-[protein] + ATP = O-phospho-L-threonyl-[protein] + ADP + H(+)</text>
        <dbReference type="Rhea" id="RHEA:46608"/>
        <dbReference type="Rhea" id="RHEA-COMP:11060"/>
        <dbReference type="Rhea" id="RHEA-COMP:11605"/>
        <dbReference type="ChEBI" id="CHEBI:15378"/>
        <dbReference type="ChEBI" id="CHEBI:30013"/>
        <dbReference type="ChEBI" id="CHEBI:30616"/>
        <dbReference type="ChEBI" id="CHEBI:61977"/>
        <dbReference type="ChEBI" id="CHEBI:456216"/>
        <dbReference type="EC" id="2.7.11.1"/>
    </reaction>
</comment>
<dbReference type="PROSITE" id="PS50011">
    <property type="entry name" value="PROTEIN_KINASE_DOM"/>
    <property type="match status" value="1"/>
</dbReference>
<evidence type="ECO:0000256" key="3">
    <source>
        <dbReference type="ARBA" id="ARBA00022679"/>
    </source>
</evidence>
<dbReference type="Gene3D" id="1.10.510.10">
    <property type="entry name" value="Transferase(Phosphotransferase) domain 1"/>
    <property type="match status" value="1"/>
</dbReference>
<dbReference type="SUPFAM" id="SSF56112">
    <property type="entry name" value="Protein kinase-like (PK-like)"/>
    <property type="match status" value="1"/>
</dbReference>
<organism evidence="10">
    <name type="scientific">Fagus sylvatica</name>
    <name type="common">Beechnut</name>
    <dbReference type="NCBI Taxonomy" id="28930"/>
    <lineage>
        <taxon>Eukaryota</taxon>
        <taxon>Viridiplantae</taxon>
        <taxon>Streptophyta</taxon>
        <taxon>Embryophyta</taxon>
        <taxon>Tracheophyta</taxon>
        <taxon>Spermatophyta</taxon>
        <taxon>Magnoliopsida</taxon>
        <taxon>eudicotyledons</taxon>
        <taxon>Gunneridae</taxon>
        <taxon>Pentapetalae</taxon>
        <taxon>rosids</taxon>
        <taxon>fabids</taxon>
        <taxon>Fagales</taxon>
        <taxon>Fagaceae</taxon>
        <taxon>Fagus</taxon>
    </lineage>
</organism>
<evidence type="ECO:0000256" key="7">
    <source>
        <dbReference type="ARBA" id="ARBA00047899"/>
    </source>
</evidence>
<reference evidence="10" key="1">
    <citation type="submission" date="2018-02" db="EMBL/GenBank/DDBJ databases">
        <authorList>
            <person name="Cohen D.B."/>
            <person name="Kent A.D."/>
        </authorList>
    </citation>
    <scope>NUCLEOTIDE SEQUENCE</scope>
</reference>
<proteinExistence type="predicted"/>
<evidence type="ECO:0000256" key="1">
    <source>
        <dbReference type="ARBA" id="ARBA00012513"/>
    </source>
</evidence>
<feature type="domain" description="Protein kinase" evidence="9">
    <location>
        <begin position="1"/>
        <end position="235"/>
    </location>
</feature>